<proteinExistence type="predicted"/>
<dbReference type="STRING" id="207559.Dde_0491"/>
<dbReference type="EMBL" id="CP000112">
    <property type="protein sequence ID" value="ABB37292.1"/>
    <property type="molecule type" value="Genomic_DNA"/>
</dbReference>
<dbReference type="eggNOG" id="ENOG5032DTY">
    <property type="taxonomic scope" value="Bacteria"/>
</dbReference>
<accession>Q315V4</accession>
<feature type="region of interest" description="Disordered" evidence="1">
    <location>
        <begin position="1"/>
        <end position="39"/>
    </location>
</feature>
<dbReference type="AlphaFoldDB" id="Q315V4"/>
<organism evidence="2 3">
    <name type="scientific">Oleidesulfovibrio alaskensis (strain ATCC BAA-1058 / DSM 17464 / G20)</name>
    <name type="common">Desulfovibrio alaskensis</name>
    <dbReference type="NCBI Taxonomy" id="207559"/>
    <lineage>
        <taxon>Bacteria</taxon>
        <taxon>Pseudomonadati</taxon>
        <taxon>Thermodesulfobacteriota</taxon>
        <taxon>Desulfovibrionia</taxon>
        <taxon>Desulfovibrionales</taxon>
        <taxon>Desulfovibrionaceae</taxon>
        <taxon>Oleidesulfovibrio</taxon>
    </lineage>
</organism>
<sequence length="214" mass="21476">MSEKYQEGSAAGSGAAAGAWGAGQAAPEGFRPEAGPQPGGLYQFWPQAGFVPVQCPTQGYAGQEQGPRYQPVQGAPYGGQQMYYGPQGMAQGMAQGGYAPQPEAGMYGGQGAAGAGMNTAGASAAEGLNHDQNRLGEMYGMVNDLMEGKADSSKILGFLGGSGGDFWKGALVGAAVVFLLNNKDVKDAVAGTLGAVFGGAAGAAAAEEPQEEQQ</sequence>
<evidence type="ECO:0000313" key="2">
    <source>
        <dbReference type="EMBL" id="ABB37292.1"/>
    </source>
</evidence>
<feature type="compositionally biased region" description="Low complexity" evidence="1">
    <location>
        <begin position="8"/>
        <end position="26"/>
    </location>
</feature>
<evidence type="ECO:0000256" key="1">
    <source>
        <dbReference type="SAM" id="MobiDB-lite"/>
    </source>
</evidence>
<dbReference type="Proteomes" id="UP000002710">
    <property type="component" value="Chromosome"/>
</dbReference>
<protein>
    <submittedName>
        <fullName evidence="2">Uncharacterized protein</fullName>
    </submittedName>
</protein>
<dbReference type="KEGG" id="dde:Dde_0491"/>
<keyword evidence="3" id="KW-1185">Reference proteome</keyword>
<name>Q315V4_OLEA2</name>
<reference evidence="2 3" key="1">
    <citation type="journal article" date="2011" name="J. Bacteriol.">
        <title>Complete genome sequence and updated annotation of Desulfovibrio alaskensis G20.</title>
        <authorList>
            <person name="Hauser L.J."/>
            <person name="Land M.L."/>
            <person name="Brown S.D."/>
            <person name="Larimer F."/>
            <person name="Keller K.L."/>
            <person name="Rapp-Giles B.J."/>
            <person name="Price M.N."/>
            <person name="Lin M."/>
            <person name="Bruce D.C."/>
            <person name="Detter J.C."/>
            <person name="Tapia R."/>
            <person name="Han C.S."/>
            <person name="Goodwin L.A."/>
            <person name="Cheng J.F."/>
            <person name="Pitluck S."/>
            <person name="Copeland A."/>
            <person name="Lucas S."/>
            <person name="Nolan M."/>
            <person name="Lapidus A.L."/>
            <person name="Palumbo A.V."/>
            <person name="Wall J.D."/>
        </authorList>
    </citation>
    <scope>NUCLEOTIDE SEQUENCE [LARGE SCALE GENOMIC DNA]</scope>
    <source>
        <strain evidence="3">ATCC BAA 1058 / DSM 17464 / G20</strain>
    </source>
</reference>
<evidence type="ECO:0000313" key="3">
    <source>
        <dbReference type="Proteomes" id="UP000002710"/>
    </source>
</evidence>
<gene>
    <name evidence="2" type="ordered locus">Dde_0491</name>
</gene>
<dbReference type="RefSeq" id="WP_011366613.1">
    <property type="nucleotide sequence ID" value="NC_007519.1"/>
</dbReference>
<dbReference type="HOGENOM" id="CLU_1287082_0_0_7"/>